<gene>
    <name evidence="2" type="ORF">C7I55_05070</name>
</gene>
<evidence type="ECO:0000259" key="1">
    <source>
        <dbReference type="Pfam" id="PF13439"/>
    </source>
</evidence>
<organism evidence="2 3">
    <name type="scientific">Allosphingosinicella deserti</name>
    <dbReference type="NCBI Taxonomy" id="2116704"/>
    <lineage>
        <taxon>Bacteria</taxon>
        <taxon>Pseudomonadati</taxon>
        <taxon>Pseudomonadota</taxon>
        <taxon>Alphaproteobacteria</taxon>
        <taxon>Sphingomonadales</taxon>
        <taxon>Sphingomonadaceae</taxon>
        <taxon>Allosphingosinicella</taxon>
    </lineage>
</organism>
<dbReference type="EMBL" id="PXYI01000002">
    <property type="protein sequence ID" value="PSJ41673.1"/>
    <property type="molecule type" value="Genomic_DNA"/>
</dbReference>
<dbReference type="SUPFAM" id="SSF53756">
    <property type="entry name" value="UDP-Glycosyltransferase/glycogen phosphorylase"/>
    <property type="match status" value="1"/>
</dbReference>
<keyword evidence="3" id="KW-1185">Reference proteome</keyword>
<feature type="domain" description="Glycosyltransferase subfamily 4-like N-terminal" evidence="1">
    <location>
        <begin position="67"/>
        <end position="234"/>
    </location>
</feature>
<comment type="caution">
    <text evidence="2">The sequence shown here is derived from an EMBL/GenBank/DDBJ whole genome shotgun (WGS) entry which is preliminary data.</text>
</comment>
<evidence type="ECO:0000313" key="2">
    <source>
        <dbReference type="EMBL" id="PSJ41673.1"/>
    </source>
</evidence>
<sequence length="428" mass="45711">MRSPRRAVIASPPSVKAAIAAACSRCCSPTVWRSRCAGSGASPVSPPAPDRSLRLLSVTHFFGAHGGGIERVAEHLNREFTRLGHAPSWAASDADPAPDPSIADAVPMRCIDPLERLTGLPMPLPGPRALRSLWRAVREADGIIIHDSLYVTSIAAMMAARWVGKPVVLVQHIAEIPFRSPVLRAAMRIANTIVTRSMLRSADRVVFISATVRDAFRRWKTRRSPELIFNGVDRAVFRPDPDAGARARSALGLATGDRLMLFVGRFVEKKGLPVLAALAQTRPDLLFVLAGRGPIDPDAWGLPNVRVVRDRAGPSLAALYQAADLLLLPSIGEGYPLVVQEAMACGLPVLCGVESAKADPEAARWLTGLEVAPGDPPGTAHRFSDAIDAGSCDPDARAAMACWAGARYSWEHAARSIVALIAGNLTRS</sequence>
<dbReference type="InterPro" id="IPR028098">
    <property type="entry name" value="Glyco_trans_4-like_N"/>
</dbReference>
<dbReference type="Gene3D" id="3.40.50.2000">
    <property type="entry name" value="Glycogen Phosphorylase B"/>
    <property type="match status" value="2"/>
</dbReference>
<dbReference type="Pfam" id="PF13692">
    <property type="entry name" value="Glyco_trans_1_4"/>
    <property type="match status" value="1"/>
</dbReference>
<accession>A0A2P7QUM7</accession>
<protein>
    <recommendedName>
        <fullName evidence="1">Glycosyltransferase subfamily 4-like N-terminal domain-containing protein</fullName>
    </recommendedName>
</protein>
<dbReference type="CDD" id="cd03801">
    <property type="entry name" value="GT4_PimA-like"/>
    <property type="match status" value="1"/>
</dbReference>
<name>A0A2P7QUM7_9SPHN</name>
<dbReference type="PANTHER" id="PTHR45947:SF3">
    <property type="entry name" value="SULFOQUINOVOSYL TRANSFERASE SQD2"/>
    <property type="match status" value="1"/>
</dbReference>
<dbReference type="AlphaFoldDB" id="A0A2P7QUM7"/>
<dbReference type="InterPro" id="IPR050194">
    <property type="entry name" value="Glycosyltransferase_grp1"/>
</dbReference>
<evidence type="ECO:0000313" key="3">
    <source>
        <dbReference type="Proteomes" id="UP000241167"/>
    </source>
</evidence>
<proteinExistence type="predicted"/>
<dbReference type="Pfam" id="PF13439">
    <property type="entry name" value="Glyco_transf_4"/>
    <property type="match status" value="1"/>
</dbReference>
<dbReference type="Proteomes" id="UP000241167">
    <property type="component" value="Unassembled WGS sequence"/>
</dbReference>
<dbReference type="GO" id="GO:0016758">
    <property type="term" value="F:hexosyltransferase activity"/>
    <property type="evidence" value="ECO:0007669"/>
    <property type="project" value="TreeGrafter"/>
</dbReference>
<reference evidence="2 3" key="1">
    <citation type="submission" date="2018-03" db="EMBL/GenBank/DDBJ databases">
        <title>The draft genome of Sphingosinicella sp. GL-C-18.</title>
        <authorList>
            <person name="Liu L."/>
            <person name="Li L."/>
            <person name="Liang L."/>
            <person name="Zhang X."/>
            <person name="Wang T."/>
        </authorList>
    </citation>
    <scope>NUCLEOTIDE SEQUENCE [LARGE SCALE GENOMIC DNA]</scope>
    <source>
        <strain evidence="2 3">GL-C-18</strain>
    </source>
</reference>
<dbReference type="PANTHER" id="PTHR45947">
    <property type="entry name" value="SULFOQUINOVOSYL TRANSFERASE SQD2"/>
    <property type="match status" value="1"/>
</dbReference>